<keyword evidence="6 12" id="KW-0328">Glycosyltransferase</keyword>
<keyword evidence="14" id="KW-1185">Reference proteome</keyword>
<dbReference type="EMBL" id="BTGC01000001">
    <property type="protein sequence ID" value="GMM49423.1"/>
    <property type="molecule type" value="Genomic_DNA"/>
</dbReference>
<comment type="subcellular location">
    <subcellularLocation>
        <location evidence="1 12">Endoplasmic reticulum membrane</location>
        <topology evidence="1 12">Multi-pass membrane protein</topology>
    </subcellularLocation>
</comment>
<feature type="transmembrane region" description="Helical" evidence="12">
    <location>
        <begin position="189"/>
        <end position="207"/>
    </location>
</feature>
<feature type="transmembrane region" description="Helical" evidence="12">
    <location>
        <begin position="306"/>
        <end position="323"/>
    </location>
</feature>
<evidence type="ECO:0000256" key="11">
    <source>
        <dbReference type="ARBA" id="ARBA00023136"/>
    </source>
</evidence>
<sequence length="376" mass="42107">MNELARVIVASVTHKVLLLTFFLTPTTTLWDTSSTLLIDSNPSIVESLKARLLTWDSVYYTSTALRGVEFEHEYAFSKYWSLFIRACSPRASIIDLAVTAAVISLIAHTTALATLYIIAKRWNIANPNLCVLTYALSPAGIFLVNGYPESLFALLSFLGVYCFYTDTATGFVVSGLCFGLATIFRSNGLLWGILFAVHVIFESINLLRGLRIAKRLKKLAALFVGGSITGSGFVYTQWNAYTQLCPGHDFCDNRIPSVYLFIQTKYWSNGFLQYWTPNNIPNFILAIPSLILLCFSANFLIRRRKYALACVHIVMFIGALFFWNVQIITRISSCLPGMYLYLAYIYPKTSGKVWIAYSAIWSVIQAALYGAFMPPA</sequence>
<accession>A0AAV5RF95</accession>
<dbReference type="GO" id="GO:0004376">
    <property type="term" value="F:GPI mannosyltransferase activity"/>
    <property type="evidence" value="ECO:0007669"/>
    <property type="project" value="InterPro"/>
</dbReference>
<dbReference type="InterPro" id="IPR007315">
    <property type="entry name" value="PIG-V/Gpi18"/>
</dbReference>
<protein>
    <recommendedName>
        <fullName evidence="4 12">GPI mannosyltransferase 2</fullName>
        <ecNumber evidence="12">2.4.1.-</ecNumber>
    </recommendedName>
</protein>
<keyword evidence="7 12" id="KW-0808">Transferase</keyword>
<feature type="transmembrane region" description="Helical" evidence="12">
    <location>
        <begin position="93"/>
        <end position="118"/>
    </location>
</feature>
<feature type="transmembrane region" description="Helical" evidence="12">
    <location>
        <begin position="151"/>
        <end position="183"/>
    </location>
</feature>
<dbReference type="EC" id="2.4.1.-" evidence="12"/>
<name>A0AAV5RF95_STABA</name>
<evidence type="ECO:0000256" key="8">
    <source>
        <dbReference type="ARBA" id="ARBA00022692"/>
    </source>
</evidence>
<feature type="transmembrane region" description="Helical" evidence="12">
    <location>
        <begin position="124"/>
        <end position="144"/>
    </location>
</feature>
<gene>
    <name evidence="13" type="ORF">DASB73_003810</name>
</gene>
<feature type="transmembrane region" description="Helical" evidence="12">
    <location>
        <begin position="329"/>
        <end position="346"/>
    </location>
</feature>
<evidence type="ECO:0000256" key="2">
    <source>
        <dbReference type="ARBA" id="ARBA00004687"/>
    </source>
</evidence>
<evidence type="ECO:0000256" key="5">
    <source>
        <dbReference type="ARBA" id="ARBA00022502"/>
    </source>
</evidence>
<dbReference type="GO" id="GO:0000009">
    <property type="term" value="F:alpha-1,6-mannosyltransferase activity"/>
    <property type="evidence" value="ECO:0007669"/>
    <property type="project" value="InterPro"/>
</dbReference>
<proteinExistence type="inferred from homology"/>
<feature type="transmembrane region" description="Helical" evidence="12">
    <location>
        <begin position="280"/>
        <end position="301"/>
    </location>
</feature>
<keyword evidence="8 12" id="KW-0812">Transmembrane</keyword>
<dbReference type="GO" id="GO:0006506">
    <property type="term" value="P:GPI anchor biosynthetic process"/>
    <property type="evidence" value="ECO:0007669"/>
    <property type="project" value="UniProtKB-KW"/>
</dbReference>
<comment type="pathway">
    <text evidence="2 12">Glycolipid biosynthesis; glycosylphosphatidylinositol-anchor biosynthesis.</text>
</comment>
<keyword evidence="10 12" id="KW-1133">Transmembrane helix</keyword>
<organism evidence="13 14">
    <name type="scientific">Starmerella bacillaris</name>
    <name type="common">Yeast</name>
    <name type="synonym">Candida zemplinina</name>
    <dbReference type="NCBI Taxonomy" id="1247836"/>
    <lineage>
        <taxon>Eukaryota</taxon>
        <taxon>Fungi</taxon>
        <taxon>Dikarya</taxon>
        <taxon>Ascomycota</taxon>
        <taxon>Saccharomycotina</taxon>
        <taxon>Dipodascomycetes</taxon>
        <taxon>Dipodascales</taxon>
        <taxon>Trichomonascaceae</taxon>
        <taxon>Starmerella</taxon>
    </lineage>
</organism>
<evidence type="ECO:0000313" key="14">
    <source>
        <dbReference type="Proteomes" id="UP001362899"/>
    </source>
</evidence>
<dbReference type="Proteomes" id="UP001362899">
    <property type="component" value="Unassembled WGS sequence"/>
</dbReference>
<keyword evidence="5 12" id="KW-0337">GPI-anchor biosynthesis</keyword>
<evidence type="ECO:0000256" key="6">
    <source>
        <dbReference type="ARBA" id="ARBA00022676"/>
    </source>
</evidence>
<keyword evidence="9 12" id="KW-0256">Endoplasmic reticulum</keyword>
<keyword evidence="11 12" id="KW-0472">Membrane</keyword>
<comment type="similarity">
    <text evidence="3 12">Belongs to the PIGV family.</text>
</comment>
<evidence type="ECO:0000256" key="4">
    <source>
        <dbReference type="ARBA" id="ARBA00013795"/>
    </source>
</evidence>
<evidence type="ECO:0000313" key="13">
    <source>
        <dbReference type="EMBL" id="GMM49423.1"/>
    </source>
</evidence>
<comment type="function">
    <text evidence="12">Mannosyltransferase involved in glycosylphosphatidylinositol-anchor biosynthesis.</text>
</comment>
<dbReference type="GO" id="GO:0005789">
    <property type="term" value="C:endoplasmic reticulum membrane"/>
    <property type="evidence" value="ECO:0007669"/>
    <property type="project" value="UniProtKB-SubCell"/>
</dbReference>
<feature type="transmembrane region" description="Helical" evidence="12">
    <location>
        <begin position="353"/>
        <end position="372"/>
    </location>
</feature>
<dbReference type="PANTHER" id="PTHR12468">
    <property type="entry name" value="GPI MANNOSYLTRANSFERASE 2"/>
    <property type="match status" value="1"/>
</dbReference>
<feature type="transmembrane region" description="Helical" evidence="12">
    <location>
        <begin position="219"/>
        <end position="238"/>
    </location>
</feature>
<reference evidence="13 14" key="1">
    <citation type="journal article" date="2023" name="Elife">
        <title>Identification of key yeast species and microbe-microbe interactions impacting larval growth of Drosophila in the wild.</title>
        <authorList>
            <person name="Mure A."/>
            <person name="Sugiura Y."/>
            <person name="Maeda R."/>
            <person name="Honda K."/>
            <person name="Sakurai N."/>
            <person name="Takahashi Y."/>
            <person name="Watada M."/>
            <person name="Katoh T."/>
            <person name="Gotoh A."/>
            <person name="Gotoh Y."/>
            <person name="Taniguchi I."/>
            <person name="Nakamura K."/>
            <person name="Hayashi T."/>
            <person name="Katayama T."/>
            <person name="Uemura T."/>
            <person name="Hattori Y."/>
        </authorList>
    </citation>
    <scope>NUCLEOTIDE SEQUENCE [LARGE SCALE GENOMIC DNA]</scope>
    <source>
        <strain evidence="13 14">SB-73</strain>
    </source>
</reference>
<dbReference type="GO" id="GO:0031501">
    <property type="term" value="C:mannosyltransferase complex"/>
    <property type="evidence" value="ECO:0007669"/>
    <property type="project" value="TreeGrafter"/>
</dbReference>
<dbReference type="PANTHER" id="PTHR12468:SF2">
    <property type="entry name" value="GPI MANNOSYLTRANSFERASE 2"/>
    <property type="match status" value="1"/>
</dbReference>
<dbReference type="Pfam" id="PF04188">
    <property type="entry name" value="Mannosyl_trans2"/>
    <property type="match status" value="1"/>
</dbReference>
<evidence type="ECO:0000256" key="1">
    <source>
        <dbReference type="ARBA" id="ARBA00004477"/>
    </source>
</evidence>
<evidence type="ECO:0000256" key="10">
    <source>
        <dbReference type="ARBA" id="ARBA00022989"/>
    </source>
</evidence>
<dbReference type="AlphaFoldDB" id="A0AAV5RF95"/>
<comment type="caution">
    <text evidence="13">The sequence shown here is derived from an EMBL/GenBank/DDBJ whole genome shotgun (WGS) entry which is preliminary data.</text>
</comment>
<evidence type="ECO:0000256" key="3">
    <source>
        <dbReference type="ARBA" id="ARBA00008698"/>
    </source>
</evidence>
<evidence type="ECO:0000256" key="7">
    <source>
        <dbReference type="ARBA" id="ARBA00022679"/>
    </source>
</evidence>
<evidence type="ECO:0000256" key="9">
    <source>
        <dbReference type="ARBA" id="ARBA00022824"/>
    </source>
</evidence>
<evidence type="ECO:0000256" key="12">
    <source>
        <dbReference type="RuleBase" id="RU363112"/>
    </source>
</evidence>